<keyword evidence="8 12" id="KW-1133">Transmembrane helix</keyword>
<dbReference type="SUPFAM" id="SSF90123">
    <property type="entry name" value="ABC transporter transmembrane region"/>
    <property type="match status" value="1"/>
</dbReference>
<dbReference type="InterPro" id="IPR027417">
    <property type="entry name" value="P-loop_NTPase"/>
</dbReference>
<dbReference type="EMBL" id="AP023439">
    <property type="protein sequence ID" value="BCL25084.1"/>
    <property type="molecule type" value="Genomic_DNA"/>
</dbReference>
<evidence type="ECO:0000259" key="13">
    <source>
        <dbReference type="PROSITE" id="PS50893"/>
    </source>
</evidence>
<protein>
    <submittedName>
        <fullName evidence="15">Multidrug ABC transporter permease</fullName>
    </submittedName>
</protein>
<accession>A0A7G1NTW4</accession>
<keyword evidence="5 12" id="KW-0812">Transmembrane</keyword>
<comment type="subcellular location">
    <subcellularLocation>
        <location evidence="1">Cell inner membrane</location>
        <topology evidence="1">Multi-pass membrane protein</topology>
    </subcellularLocation>
</comment>
<feature type="domain" description="ABC transmembrane type-1" evidence="14">
    <location>
        <begin position="47"/>
        <end position="327"/>
    </location>
</feature>
<feature type="transmembrane region" description="Helical" evidence="12">
    <location>
        <begin position="42"/>
        <end position="66"/>
    </location>
</feature>
<dbReference type="PROSITE" id="PS50929">
    <property type="entry name" value="ABC_TM1F"/>
    <property type="match status" value="1"/>
</dbReference>
<feature type="transmembrane region" description="Helical" evidence="12">
    <location>
        <begin position="78"/>
        <end position="98"/>
    </location>
</feature>
<keyword evidence="2" id="KW-0813">Transport</keyword>
<dbReference type="GO" id="GO:0005524">
    <property type="term" value="F:ATP binding"/>
    <property type="evidence" value="ECO:0007669"/>
    <property type="project" value="UniProtKB-KW"/>
</dbReference>
<evidence type="ECO:0000256" key="1">
    <source>
        <dbReference type="ARBA" id="ARBA00004429"/>
    </source>
</evidence>
<comment type="similarity">
    <text evidence="10">Belongs to the ABC transporter superfamily. Siderophore-Fe(3+) uptake transporter (SIUT) (TC 3.A.1.21) family.</text>
</comment>
<dbReference type="GO" id="GO:0016887">
    <property type="term" value="F:ATP hydrolysis activity"/>
    <property type="evidence" value="ECO:0007669"/>
    <property type="project" value="InterPro"/>
</dbReference>
<evidence type="ECO:0000256" key="5">
    <source>
        <dbReference type="ARBA" id="ARBA00022692"/>
    </source>
</evidence>
<evidence type="ECO:0000256" key="7">
    <source>
        <dbReference type="ARBA" id="ARBA00022840"/>
    </source>
</evidence>
<dbReference type="GO" id="GO:0015421">
    <property type="term" value="F:ABC-type oligopeptide transporter activity"/>
    <property type="evidence" value="ECO:0007669"/>
    <property type="project" value="TreeGrafter"/>
</dbReference>
<dbReference type="PANTHER" id="PTHR43394:SF1">
    <property type="entry name" value="ATP-BINDING CASSETTE SUB-FAMILY B MEMBER 10, MITOCHONDRIAL"/>
    <property type="match status" value="1"/>
</dbReference>
<name>A0A7G1NTW4_9ACTN</name>
<evidence type="ECO:0000313" key="15">
    <source>
        <dbReference type="EMBL" id="BCL25084.1"/>
    </source>
</evidence>
<keyword evidence="6" id="KW-0547">Nucleotide-binding</keyword>
<dbReference type="Gene3D" id="1.20.1560.10">
    <property type="entry name" value="ABC transporter type 1, transmembrane domain"/>
    <property type="match status" value="1"/>
</dbReference>
<evidence type="ECO:0000256" key="2">
    <source>
        <dbReference type="ARBA" id="ARBA00022448"/>
    </source>
</evidence>
<sequence>MSVENGPQAGPAGRAATAGPRQTVRHLGVAWSMCWRAGPWHALAYSLVTVVLGLLPTATAWLTKLVVDDLAGGRPEHVLELAAGLAAVGLAAGVLPHLSGYLQNELGRRLDRLMQDRLYGAVNRLQGLSRFENPGFRNDLNMAMQASGGGLGPVTTGLFDTARNVITLVSLLGTLALLSPSMAALVTVAAVPALLARLSLSRRRVGMLAGVSPAVRRQVFYSLLLTDVRSAMETRLFGLGDFLKGRMLTELAIRQEGEQRLDRQEARTQSLLALLSTVVAGLGLVWAVRAATTGALSVGDVTAFVAAVAGTQAALTGLVDNVAMAHEALLVFGYHDKVISLPDDLPSADPSGRLPALRRGIELRGVWFRYAEDHPWILRGVDLTVPHGTAVALVGLNGAGKSTLINLLCRFYDPTQGAIYWDGVDIRDVPPAELRRRMGVLFQDYMCYDLTAAENIGVGELQALDDRPRLREAARLADADGTVERLPRGYDTMLSRIFADQAEDDPQSGVVLSGGQWQRLALARTLLRDDRDLLILDEPSAGLDAQAEAEIHARLREHRAGRTSLLVSHRLGAVREADTIVVLEGGRIVERGTHEQLMAGEGEYARLFAIQAEGYRAPDAPDAPDAPEAVDALDAPQAPDAPARPDVADRPGAPAAEPSHAVISPIG</sequence>
<dbReference type="Pfam" id="PF00005">
    <property type="entry name" value="ABC_tran"/>
    <property type="match status" value="1"/>
</dbReference>
<dbReference type="InterPro" id="IPR036640">
    <property type="entry name" value="ABC1_TM_sf"/>
</dbReference>
<feature type="compositionally biased region" description="Low complexity" evidence="11">
    <location>
        <begin position="626"/>
        <end position="656"/>
    </location>
</feature>
<dbReference type="InterPro" id="IPR039421">
    <property type="entry name" value="Type_1_exporter"/>
</dbReference>
<evidence type="ECO:0000256" key="8">
    <source>
        <dbReference type="ARBA" id="ARBA00022989"/>
    </source>
</evidence>
<evidence type="ECO:0000256" key="3">
    <source>
        <dbReference type="ARBA" id="ARBA00022475"/>
    </source>
</evidence>
<dbReference type="Gene3D" id="3.40.50.300">
    <property type="entry name" value="P-loop containing nucleotide triphosphate hydrolases"/>
    <property type="match status" value="1"/>
</dbReference>
<proteinExistence type="inferred from homology"/>
<dbReference type="PANTHER" id="PTHR43394">
    <property type="entry name" value="ATP-DEPENDENT PERMEASE MDL1, MITOCHONDRIAL"/>
    <property type="match status" value="1"/>
</dbReference>
<keyword evidence="3" id="KW-1003">Cell membrane</keyword>
<feature type="region of interest" description="Disordered" evidence="11">
    <location>
        <begin position="617"/>
        <end position="667"/>
    </location>
</feature>
<dbReference type="GO" id="GO:0005886">
    <property type="term" value="C:plasma membrane"/>
    <property type="evidence" value="ECO:0007669"/>
    <property type="project" value="UniProtKB-SubCell"/>
</dbReference>
<dbReference type="PROSITE" id="PS50893">
    <property type="entry name" value="ABC_TRANSPORTER_2"/>
    <property type="match status" value="1"/>
</dbReference>
<evidence type="ECO:0000256" key="9">
    <source>
        <dbReference type="ARBA" id="ARBA00023136"/>
    </source>
</evidence>
<dbReference type="PROSITE" id="PS00211">
    <property type="entry name" value="ABC_TRANSPORTER_1"/>
    <property type="match status" value="1"/>
</dbReference>
<dbReference type="InterPro" id="IPR003593">
    <property type="entry name" value="AAA+_ATPase"/>
</dbReference>
<dbReference type="AlphaFoldDB" id="A0A7G1NTW4"/>
<evidence type="ECO:0000256" key="11">
    <source>
        <dbReference type="SAM" id="MobiDB-lite"/>
    </source>
</evidence>
<reference evidence="15 16" key="1">
    <citation type="journal article" date="2014" name="Int. J. Syst. Evol. Microbiol.">
        <title>Complete genome sequence of Corynebacterium casei LMG S-19264T (=DSM 44701T), isolated from a smear-ripened cheese.</title>
        <authorList>
            <consortium name="US DOE Joint Genome Institute (JGI-PGF)"/>
            <person name="Walter F."/>
            <person name="Albersmeier A."/>
            <person name="Kalinowski J."/>
            <person name="Ruckert C."/>
        </authorList>
    </citation>
    <scope>NUCLEOTIDE SEQUENCE [LARGE SCALE GENOMIC DNA]</scope>
    <source>
        <strain evidence="15 16">JCM 4255</strain>
    </source>
</reference>
<evidence type="ECO:0000259" key="14">
    <source>
        <dbReference type="PROSITE" id="PS50929"/>
    </source>
</evidence>
<evidence type="ECO:0000313" key="16">
    <source>
        <dbReference type="Proteomes" id="UP000516373"/>
    </source>
</evidence>
<dbReference type="InterPro" id="IPR003439">
    <property type="entry name" value="ABC_transporter-like_ATP-bd"/>
</dbReference>
<dbReference type="InterPro" id="IPR011527">
    <property type="entry name" value="ABC1_TM_dom"/>
</dbReference>
<keyword evidence="7" id="KW-0067">ATP-binding</keyword>
<dbReference type="SMART" id="SM00382">
    <property type="entry name" value="AAA"/>
    <property type="match status" value="1"/>
</dbReference>
<feature type="transmembrane region" description="Helical" evidence="12">
    <location>
        <begin position="165"/>
        <end position="195"/>
    </location>
</feature>
<keyword evidence="9 12" id="KW-0472">Membrane</keyword>
<evidence type="ECO:0000256" key="4">
    <source>
        <dbReference type="ARBA" id="ARBA00022519"/>
    </source>
</evidence>
<evidence type="ECO:0000256" key="10">
    <source>
        <dbReference type="ARBA" id="ARBA00023455"/>
    </source>
</evidence>
<dbReference type="InterPro" id="IPR017871">
    <property type="entry name" value="ABC_transporter-like_CS"/>
</dbReference>
<keyword evidence="4" id="KW-0997">Cell inner membrane</keyword>
<organism evidence="15 16">
    <name type="scientific">Streptomyces tuirus</name>
    <dbReference type="NCBI Taxonomy" id="68278"/>
    <lineage>
        <taxon>Bacteria</taxon>
        <taxon>Bacillati</taxon>
        <taxon>Actinomycetota</taxon>
        <taxon>Actinomycetes</taxon>
        <taxon>Kitasatosporales</taxon>
        <taxon>Streptomycetaceae</taxon>
        <taxon>Streptomyces</taxon>
    </lineage>
</organism>
<feature type="domain" description="ABC transporter" evidence="13">
    <location>
        <begin position="361"/>
        <end position="610"/>
    </location>
</feature>
<gene>
    <name evidence="15" type="ORF">GCM10017668_69270</name>
</gene>
<dbReference type="Proteomes" id="UP000516373">
    <property type="component" value="Chromosome"/>
</dbReference>
<dbReference type="KEGG" id="stui:GCM10017668_69270"/>
<dbReference type="FunFam" id="3.40.50.300:FF:000221">
    <property type="entry name" value="Multidrug ABC transporter ATP-binding protein"/>
    <property type="match status" value="1"/>
</dbReference>
<dbReference type="SUPFAM" id="SSF52540">
    <property type="entry name" value="P-loop containing nucleoside triphosphate hydrolases"/>
    <property type="match status" value="1"/>
</dbReference>
<evidence type="ECO:0000256" key="6">
    <source>
        <dbReference type="ARBA" id="ARBA00022741"/>
    </source>
</evidence>
<evidence type="ECO:0000256" key="12">
    <source>
        <dbReference type="SAM" id="Phobius"/>
    </source>
</evidence>